<name>A0A8J9Z4Z3_BRALA</name>
<dbReference type="EMBL" id="OV696700">
    <property type="protein sequence ID" value="CAH1247181.1"/>
    <property type="molecule type" value="Genomic_DNA"/>
</dbReference>
<evidence type="ECO:0000313" key="2">
    <source>
        <dbReference type="Proteomes" id="UP000838412"/>
    </source>
</evidence>
<keyword evidence="2" id="KW-1185">Reference proteome</keyword>
<dbReference type="Proteomes" id="UP000838412">
    <property type="component" value="Chromosome 15"/>
</dbReference>
<gene>
    <name evidence="1" type="primary">Hypp7840</name>
    <name evidence="1" type="ORF">BLAG_LOCUS8933</name>
</gene>
<evidence type="ECO:0000313" key="1">
    <source>
        <dbReference type="EMBL" id="CAH1247181.1"/>
    </source>
</evidence>
<dbReference type="InterPro" id="IPR036034">
    <property type="entry name" value="PDZ_sf"/>
</dbReference>
<accession>A0A8J9Z4Z3</accession>
<organism evidence="1 2">
    <name type="scientific">Branchiostoma lanceolatum</name>
    <name type="common">Common lancelet</name>
    <name type="synonym">Amphioxus lanceolatum</name>
    <dbReference type="NCBI Taxonomy" id="7740"/>
    <lineage>
        <taxon>Eukaryota</taxon>
        <taxon>Metazoa</taxon>
        <taxon>Chordata</taxon>
        <taxon>Cephalochordata</taxon>
        <taxon>Leptocardii</taxon>
        <taxon>Amphioxiformes</taxon>
        <taxon>Branchiostomatidae</taxon>
        <taxon>Branchiostoma</taxon>
    </lineage>
</organism>
<dbReference type="AlphaFoldDB" id="A0A8J9Z4Z3"/>
<sequence length="138" mass="14413">MDYIQPVLLCCVVGCGSAGPGRCVWPRCGQSVTCIPTKMAGWVKVVKLERPGGTGIYGFSVIGGPGTEVPLCIGAVIEGSPADYSRQVGKQREPGPETLPAPPRALLGVCGAADVHKLPSPRQGERVARRLIVSHLVV</sequence>
<dbReference type="OrthoDB" id="10469537at2759"/>
<proteinExistence type="predicted"/>
<protein>
    <submittedName>
        <fullName evidence="1">Hypp7840 protein</fullName>
    </submittedName>
</protein>
<reference evidence="1" key="1">
    <citation type="submission" date="2022-01" db="EMBL/GenBank/DDBJ databases">
        <authorList>
            <person name="Braso-Vives M."/>
        </authorList>
    </citation>
    <scope>NUCLEOTIDE SEQUENCE</scope>
</reference>
<dbReference type="SUPFAM" id="SSF50156">
    <property type="entry name" value="PDZ domain-like"/>
    <property type="match status" value="1"/>
</dbReference>